<keyword evidence="3 13" id="KW-0645">Protease</keyword>
<keyword evidence="17" id="KW-0131">Cell cycle</keyword>
<dbReference type="EC" id="3.4.24.-" evidence="13"/>
<dbReference type="InterPro" id="IPR027417">
    <property type="entry name" value="P-loop_NTPase"/>
</dbReference>
<evidence type="ECO:0000256" key="10">
    <source>
        <dbReference type="ARBA" id="ARBA00022989"/>
    </source>
</evidence>
<dbReference type="CDD" id="cd19501">
    <property type="entry name" value="RecA-like_FtsH"/>
    <property type="match status" value="1"/>
</dbReference>
<dbReference type="GO" id="GO:0004176">
    <property type="term" value="F:ATP-dependent peptidase activity"/>
    <property type="evidence" value="ECO:0007669"/>
    <property type="project" value="InterPro"/>
</dbReference>
<dbReference type="Proteomes" id="UP000579281">
    <property type="component" value="Unassembled WGS sequence"/>
</dbReference>
<accession>A0A841L257</accession>
<dbReference type="NCBIfam" id="TIGR01241">
    <property type="entry name" value="FtsH_fam"/>
    <property type="match status" value="1"/>
</dbReference>
<gene>
    <name evidence="13" type="primary">ftsH</name>
    <name evidence="17" type="ORF">HNQ80_004419</name>
</gene>
<comment type="similarity">
    <text evidence="14">Belongs to the AAA ATPase family.</text>
</comment>
<feature type="binding site" evidence="13">
    <location>
        <position position="288"/>
    </location>
    <ligand>
        <name>Zn(2+)</name>
        <dbReference type="ChEBI" id="CHEBI:29105"/>
        <note>catalytic</note>
    </ligand>
</feature>
<evidence type="ECO:0000256" key="6">
    <source>
        <dbReference type="ARBA" id="ARBA00022741"/>
    </source>
</evidence>
<feature type="binding site" evidence="13">
    <location>
        <position position="292"/>
    </location>
    <ligand>
        <name>Zn(2+)</name>
        <dbReference type="ChEBI" id="CHEBI:29105"/>
        <note>catalytic</note>
    </ligand>
</feature>
<keyword evidence="17" id="KW-0132">Cell division</keyword>
<protein>
    <recommendedName>
        <fullName evidence="13">ATP-dependent zinc metalloprotease FtsH</fullName>
        <ecNumber evidence="13">3.4.24.-</ecNumber>
    </recommendedName>
</protein>
<evidence type="ECO:0000256" key="5">
    <source>
        <dbReference type="ARBA" id="ARBA00022723"/>
    </source>
</evidence>
<evidence type="ECO:0000313" key="18">
    <source>
        <dbReference type="Proteomes" id="UP000579281"/>
    </source>
</evidence>
<keyword evidence="4 13" id="KW-0812">Transmembrane</keyword>
<dbReference type="Gene3D" id="3.40.50.300">
    <property type="entry name" value="P-loop containing nucleotide triphosphate hydrolases"/>
    <property type="match status" value="1"/>
</dbReference>
<dbReference type="Pfam" id="PF01434">
    <property type="entry name" value="Peptidase_M41"/>
    <property type="match status" value="1"/>
</dbReference>
<keyword evidence="10 13" id="KW-1133">Transmembrane helix</keyword>
<comment type="function">
    <text evidence="13">Acts as a processive, ATP-dependent zinc metallopeptidase for both cytoplasmic and membrane proteins. Plays a role in the quality control of integral membrane proteins.</text>
</comment>
<dbReference type="HAMAP" id="MF_01458">
    <property type="entry name" value="FtsH"/>
    <property type="match status" value="1"/>
</dbReference>
<dbReference type="SMART" id="SM00382">
    <property type="entry name" value="AAA"/>
    <property type="match status" value="1"/>
</dbReference>
<proteinExistence type="inferred from homology"/>
<dbReference type="SUPFAM" id="SSF52540">
    <property type="entry name" value="P-loop containing nucleoside triphosphate hydrolases"/>
    <property type="match status" value="1"/>
</dbReference>
<dbReference type="GO" id="GO:0005737">
    <property type="term" value="C:cytoplasm"/>
    <property type="evidence" value="ECO:0007669"/>
    <property type="project" value="UniProtKB-ARBA"/>
</dbReference>
<evidence type="ECO:0000256" key="1">
    <source>
        <dbReference type="ARBA" id="ARBA00004370"/>
    </source>
</evidence>
<keyword evidence="18" id="KW-1185">Reference proteome</keyword>
<dbReference type="PANTHER" id="PTHR23076">
    <property type="entry name" value="METALLOPROTEASE M41 FTSH"/>
    <property type="match status" value="1"/>
</dbReference>
<dbReference type="InterPro" id="IPR000642">
    <property type="entry name" value="Peptidase_M41"/>
</dbReference>
<keyword evidence="6 13" id="KW-0547">Nucleotide-binding</keyword>
<dbReference type="InterPro" id="IPR005936">
    <property type="entry name" value="FtsH"/>
</dbReference>
<dbReference type="FunFam" id="1.10.8.60:FF:000001">
    <property type="entry name" value="ATP-dependent zinc metalloprotease FtsH"/>
    <property type="match status" value="1"/>
</dbReference>
<dbReference type="FunFam" id="1.20.58.760:FF:000001">
    <property type="entry name" value="ATP-dependent zinc metalloprotease FtsH"/>
    <property type="match status" value="1"/>
</dbReference>
<evidence type="ECO:0000256" key="9">
    <source>
        <dbReference type="ARBA" id="ARBA00022840"/>
    </source>
</evidence>
<evidence type="ECO:0000256" key="8">
    <source>
        <dbReference type="ARBA" id="ARBA00022833"/>
    </source>
</evidence>
<comment type="caution">
    <text evidence="17">The sequence shown here is derived from an EMBL/GenBank/DDBJ whole genome shotgun (WGS) entry which is preliminary data.</text>
</comment>
<dbReference type="InterPro" id="IPR003960">
    <property type="entry name" value="ATPase_AAA_CS"/>
</dbReference>
<keyword evidence="7 13" id="KW-0378">Hydrolase</keyword>
<comment type="subcellular location">
    <subcellularLocation>
        <location evidence="13">Cell membrane</location>
        <topology evidence="13">Multi-pass membrane protein</topology>
        <orientation evidence="13">Cytoplasmic side</orientation>
    </subcellularLocation>
    <subcellularLocation>
        <location evidence="1">Membrane</location>
    </subcellularLocation>
</comment>
<dbReference type="Gene3D" id="1.20.58.760">
    <property type="entry name" value="Peptidase M41"/>
    <property type="match status" value="1"/>
</dbReference>
<evidence type="ECO:0000256" key="12">
    <source>
        <dbReference type="ARBA" id="ARBA00023136"/>
    </source>
</evidence>
<keyword evidence="9 13" id="KW-0067">ATP-binding</keyword>
<feature type="domain" description="AAA+ ATPase" evidence="16">
    <location>
        <begin position="61"/>
        <end position="197"/>
    </location>
</feature>
<dbReference type="InterPro" id="IPR037219">
    <property type="entry name" value="Peptidase_M41-like"/>
</dbReference>
<organism evidence="17 18">
    <name type="scientific">Anaerosolibacter carboniphilus</name>
    <dbReference type="NCBI Taxonomy" id="1417629"/>
    <lineage>
        <taxon>Bacteria</taxon>
        <taxon>Bacillati</taxon>
        <taxon>Bacillota</taxon>
        <taxon>Clostridia</taxon>
        <taxon>Peptostreptococcales</taxon>
        <taxon>Thermotaleaceae</taxon>
        <taxon>Anaerosolibacter</taxon>
    </lineage>
</organism>
<dbReference type="AlphaFoldDB" id="A0A841L257"/>
<dbReference type="Pfam" id="PF17862">
    <property type="entry name" value="AAA_lid_3"/>
    <property type="match status" value="1"/>
</dbReference>
<dbReference type="GO" id="GO:0051301">
    <property type="term" value="P:cell division"/>
    <property type="evidence" value="ECO:0007669"/>
    <property type="project" value="UniProtKB-KW"/>
</dbReference>
<evidence type="ECO:0000256" key="4">
    <source>
        <dbReference type="ARBA" id="ARBA00022692"/>
    </source>
</evidence>
<dbReference type="InterPro" id="IPR003959">
    <property type="entry name" value="ATPase_AAA_core"/>
</dbReference>
<dbReference type="PROSITE" id="PS00674">
    <property type="entry name" value="AAA"/>
    <property type="match status" value="1"/>
</dbReference>
<dbReference type="GO" id="GO:0016887">
    <property type="term" value="F:ATP hydrolysis activity"/>
    <property type="evidence" value="ECO:0007669"/>
    <property type="project" value="UniProtKB-UniRule"/>
</dbReference>
<evidence type="ECO:0000256" key="15">
    <source>
        <dbReference type="SAM" id="MobiDB-lite"/>
    </source>
</evidence>
<dbReference type="GO" id="GO:0005886">
    <property type="term" value="C:plasma membrane"/>
    <property type="evidence" value="ECO:0007669"/>
    <property type="project" value="UniProtKB-SubCell"/>
</dbReference>
<dbReference type="SUPFAM" id="SSF140990">
    <property type="entry name" value="FtsH protease domain-like"/>
    <property type="match status" value="1"/>
</dbReference>
<comment type="similarity">
    <text evidence="13">In the central section; belongs to the AAA ATPase family.</text>
</comment>
<evidence type="ECO:0000256" key="13">
    <source>
        <dbReference type="HAMAP-Rule" id="MF_01458"/>
    </source>
</evidence>
<dbReference type="FunFam" id="3.40.50.300:FF:000352">
    <property type="entry name" value="ATP-dependent zinc metalloprotease FTSH 7, chloroplastic"/>
    <property type="match status" value="1"/>
</dbReference>
<evidence type="ECO:0000259" key="16">
    <source>
        <dbReference type="SMART" id="SM00382"/>
    </source>
</evidence>
<dbReference type="EMBL" id="JACHEN010000035">
    <property type="protein sequence ID" value="MBB6218260.1"/>
    <property type="molecule type" value="Genomic_DNA"/>
</dbReference>
<feature type="binding site" evidence="13">
    <location>
        <position position="363"/>
    </location>
    <ligand>
        <name>Zn(2+)</name>
        <dbReference type="ChEBI" id="CHEBI:29105"/>
        <note>catalytic</note>
    </ligand>
</feature>
<keyword evidence="13" id="KW-1003">Cell membrane</keyword>
<dbReference type="InterPro" id="IPR041569">
    <property type="entry name" value="AAA_lid_3"/>
</dbReference>
<feature type="binding site" evidence="13">
    <location>
        <begin position="69"/>
        <end position="76"/>
    </location>
    <ligand>
        <name>ATP</name>
        <dbReference type="ChEBI" id="CHEBI:30616"/>
    </ligand>
</feature>
<dbReference type="PANTHER" id="PTHR23076:SF97">
    <property type="entry name" value="ATP-DEPENDENT ZINC METALLOPROTEASE YME1L1"/>
    <property type="match status" value="1"/>
</dbReference>
<feature type="active site" evidence="13">
    <location>
        <position position="289"/>
    </location>
</feature>
<dbReference type="Pfam" id="PF00004">
    <property type="entry name" value="AAA"/>
    <property type="match status" value="1"/>
</dbReference>
<evidence type="ECO:0000256" key="7">
    <source>
        <dbReference type="ARBA" id="ARBA00022801"/>
    </source>
</evidence>
<dbReference type="GO" id="GO:0004222">
    <property type="term" value="F:metalloendopeptidase activity"/>
    <property type="evidence" value="ECO:0007669"/>
    <property type="project" value="InterPro"/>
</dbReference>
<evidence type="ECO:0000256" key="14">
    <source>
        <dbReference type="RuleBase" id="RU003651"/>
    </source>
</evidence>
<dbReference type="InterPro" id="IPR003593">
    <property type="entry name" value="AAA+_ATPase"/>
</dbReference>
<evidence type="ECO:0000256" key="3">
    <source>
        <dbReference type="ARBA" id="ARBA00022670"/>
    </source>
</evidence>
<keyword evidence="8 13" id="KW-0862">Zinc</keyword>
<evidence type="ECO:0000313" key="17">
    <source>
        <dbReference type="EMBL" id="MBB6218260.1"/>
    </source>
</evidence>
<keyword evidence="5 13" id="KW-0479">Metal-binding</keyword>
<evidence type="ECO:0000256" key="11">
    <source>
        <dbReference type="ARBA" id="ARBA00023049"/>
    </source>
</evidence>
<dbReference type="Gene3D" id="1.10.8.60">
    <property type="match status" value="1"/>
</dbReference>
<dbReference type="GO" id="GO:0030163">
    <property type="term" value="P:protein catabolic process"/>
    <property type="evidence" value="ECO:0007669"/>
    <property type="project" value="UniProtKB-UniRule"/>
</dbReference>
<dbReference type="GO" id="GO:0008270">
    <property type="term" value="F:zinc ion binding"/>
    <property type="evidence" value="ECO:0007669"/>
    <property type="project" value="UniProtKB-UniRule"/>
</dbReference>
<evidence type="ECO:0000256" key="2">
    <source>
        <dbReference type="ARBA" id="ARBA00010044"/>
    </source>
</evidence>
<reference evidence="17 18" key="1">
    <citation type="submission" date="2020-08" db="EMBL/GenBank/DDBJ databases">
        <title>Genomic Encyclopedia of Type Strains, Phase IV (KMG-IV): sequencing the most valuable type-strain genomes for metagenomic binning, comparative biology and taxonomic classification.</title>
        <authorList>
            <person name="Goeker M."/>
        </authorList>
    </citation>
    <scope>NUCLEOTIDE SEQUENCE [LARGE SCALE GENOMIC DNA]</scope>
    <source>
        <strain evidence="17 18">DSM 103526</strain>
    </source>
</reference>
<dbReference type="GO" id="GO:0005524">
    <property type="term" value="F:ATP binding"/>
    <property type="evidence" value="ECO:0007669"/>
    <property type="project" value="UniProtKB-UniRule"/>
</dbReference>
<name>A0A841L257_9FIRM</name>
<keyword evidence="11 13" id="KW-0482">Metalloprotease</keyword>
<feature type="region of interest" description="Disordered" evidence="15">
    <location>
        <begin position="1"/>
        <end position="24"/>
    </location>
</feature>
<dbReference type="GO" id="GO:0006508">
    <property type="term" value="P:proteolysis"/>
    <property type="evidence" value="ECO:0007669"/>
    <property type="project" value="UniProtKB-KW"/>
</dbReference>
<comment type="cofactor">
    <cofactor evidence="13">
        <name>Zn(2+)</name>
        <dbReference type="ChEBI" id="CHEBI:29105"/>
    </cofactor>
    <text evidence="13">Binds 1 zinc ion per subunit.</text>
</comment>
<sequence>MEPVHIKSERKEKDEKRGESSDRPAIRFKDVAGLEEVKEELAEVIDFINSPEKYYKMGAKIPKGILFYGPPGTGKTLLAQAIAGETNSAFFPASGAEFVEKYVGVGAKRVRTLFEKAKKDAPSVIFIDEIDAIGAKRSSESNNEKDQTLNQLLIEMDGFHSNQTVIVVGATNRLDLLDEALLRPGRFDRHMFIGNPDIRAREEILKVHIKNKPIDSKVDIKSLAKRTHGMSGAHLSNIANEAAILAVRNNKKHIGIDEFNQAIEKVMAGLQRKNAVVMEKEKKIVSYHEAGHALIGKLLNTDLISKVSIIPRGEALGYVMYSPEEDRYLITKRELQNKIKVLLGGRAAEEIIFGEVSTGARDDLKKANSIAYQMVCEYGMSTLGNRIFDPHLAKNCYPMIDQEIKTIIDGCYTDSLEHIKGNLEILEEVSKTLFDRETLTGEEFDAIFEEAQKKLACSTLT</sequence>
<comment type="subunit">
    <text evidence="13">Homohexamer.</text>
</comment>
<comment type="similarity">
    <text evidence="2 13">In the C-terminal section; belongs to the peptidase M41 family.</text>
</comment>
<keyword evidence="12 13" id="KW-0472">Membrane</keyword>